<dbReference type="PRINTS" id="PR00313">
    <property type="entry name" value="CABNDNGRPT"/>
</dbReference>
<sequence>MVDFTRGTTSSGTIIRNFEQYIGETGSGDDKVSTAGLSSADIASGAGDDQIDGSSGNDTISAGADNDAARGGAGADLIQGMMATIISKAASATTNSGVTARISPGRAMTGSLAAMAMMC</sequence>
<dbReference type="Gene3D" id="2.150.10.10">
    <property type="entry name" value="Serralysin-like metalloprotease, C-terminal"/>
    <property type="match status" value="1"/>
</dbReference>
<dbReference type="Proteomes" id="UP000568486">
    <property type="component" value="Unassembled WGS sequence"/>
</dbReference>
<evidence type="ECO:0000313" key="3">
    <source>
        <dbReference type="Proteomes" id="UP000568486"/>
    </source>
</evidence>
<dbReference type="InterPro" id="IPR001343">
    <property type="entry name" value="Hemolysn_Ca-bd"/>
</dbReference>
<comment type="caution">
    <text evidence="2">The sequence shown here is derived from an EMBL/GenBank/DDBJ whole genome shotgun (WGS) entry which is preliminary data.</text>
</comment>
<dbReference type="Pfam" id="PF00353">
    <property type="entry name" value="HemolysinCabind"/>
    <property type="match status" value="1"/>
</dbReference>
<keyword evidence="3" id="KW-1185">Reference proteome</keyword>
<gene>
    <name evidence="2" type="ORF">HED52_15850</name>
</gene>
<feature type="region of interest" description="Disordered" evidence="1">
    <location>
        <begin position="43"/>
        <end position="66"/>
    </location>
</feature>
<evidence type="ECO:0000256" key="1">
    <source>
        <dbReference type="SAM" id="MobiDB-lite"/>
    </source>
</evidence>
<dbReference type="SUPFAM" id="SSF51120">
    <property type="entry name" value="beta-Roll"/>
    <property type="match status" value="1"/>
</dbReference>
<organism evidence="2 3">
    <name type="scientific">Brucella ciceri</name>
    <dbReference type="NCBI Taxonomy" id="391287"/>
    <lineage>
        <taxon>Bacteria</taxon>
        <taxon>Pseudomonadati</taxon>
        <taxon>Pseudomonadota</taxon>
        <taxon>Alphaproteobacteria</taxon>
        <taxon>Hyphomicrobiales</taxon>
        <taxon>Brucellaceae</taxon>
        <taxon>Brucella/Ochrobactrum group</taxon>
        <taxon>Brucella</taxon>
    </lineage>
</organism>
<proteinExistence type="predicted"/>
<evidence type="ECO:0000313" key="2">
    <source>
        <dbReference type="EMBL" id="NKC28718.1"/>
    </source>
</evidence>
<name>A0ABX1DYQ6_9HYPH</name>
<accession>A0ABX1DYQ6</accession>
<protein>
    <submittedName>
        <fullName evidence="2">Uncharacterized protein</fullName>
    </submittedName>
</protein>
<dbReference type="EMBL" id="JAAVLR010000002">
    <property type="protein sequence ID" value="NKC28718.1"/>
    <property type="molecule type" value="Genomic_DNA"/>
</dbReference>
<dbReference type="InterPro" id="IPR011049">
    <property type="entry name" value="Serralysin-like_metalloprot_C"/>
</dbReference>
<reference evidence="2 3" key="1">
    <citation type="submission" date="2020-03" db="EMBL/GenBank/DDBJ databases">
        <title>Whole genome sequencing of clinical and environmental type strains of Ochrobactrum.</title>
        <authorList>
            <person name="Dharne M."/>
        </authorList>
    </citation>
    <scope>NUCLEOTIDE SEQUENCE [LARGE SCALE GENOMIC DNA]</scope>
    <source>
        <strain evidence="2 3">DSM 22292</strain>
    </source>
</reference>